<reference evidence="5 6" key="1">
    <citation type="submission" date="2024-02" db="EMBL/GenBank/DDBJ databases">
        <title>Whole genome sequencing of Parabacteroides sp. AD58.</title>
        <authorList>
            <person name="Chaplin A.V."/>
            <person name="Pikina A.P."/>
            <person name="Sokolova S.R."/>
            <person name="Korostin D.O."/>
            <person name="Efimov B.A."/>
        </authorList>
    </citation>
    <scope>NUCLEOTIDE SEQUENCE [LARGE SCALE GENOMIC DNA]</scope>
    <source>
        <strain evidence="5 6">AD58</strain>
    </source>
</reference>
<keyword evidence="4" id="KW-0460">Magnesium</keyword>
<proteinExistence type="predicted"/>
<dbReference type="InterPro" id="IPR036412">
    <property type="entry name" value="HAD-like_sf"/>
</dbReference>
<dbReference type="PRINTS" id="PR00413">
    <property type="entry name" value="HADHALOGNASE"/>
</dbReference>
<evidence type="ECO:0000256" key="3">
    <source>
        <dbReference type="ARBA" id="ARBA00022801"/>
    </source>
</evidence>
<keyword evidence="3 5" id="KW-0378">Hydrolase</keyword>
<dbReference type="PANTHER" id="PTHR46470">
    <property type="entry name" value="N-ACYLNEURAMINATE-9-PHOSPHATASE"/>
    <property type="match status" value="1"/>
</dbReference>
<organism evidence="5 6">
    <name type="scientific">Parabacteroides absconsus</name>
    <dbReference type="NCBI Taxonomy" id="2951805"/>
    <lineage>
        <taxon>Bacteria</taxon>
        <taxon>Pseudomonadati</taxon>
        <taxon>Bacteroidota</taxon>
        <taxon>Bacteroidia</taxon>
        <taxon>Bacteroidales</taxon>
        <taxon>Tannerellaceae</taxon>
        <taxon>Parabacteroides</taxon>
    </lineage>
</organism>
<dbReference type="RefSeq" id="WP_251966877.1">
    <property type="nucleotide sequence ID" value="NZ_CP146284.1"/>
</dbReference>
<dbReference type="PANTHER" id="PTHR46470:SF2">
    <property type="entry name" value="GLYCERALDEHYDE 3-PHOSPHATE PHOSPHATASE"/>
    <property type="match status" value="1"/>
</dbReference>
<evidence type="ECO:0000313" key="6">
    <source>
        <dbReference type="Proteomes" id="UP001320603"/>
    </source>
</evidence>
<evidence type="ECO:0000313" key="5">
    <source>
        <dbReference type="EMBL" id="WWV67409.1"/>
    </source>
</evidence>
<evidence type="ECO:0000256" key="2">
    <source>
        <dbReference type="ARBA" id="ARBA00022723"/>
    </source>
</evidence>
<dbReference type="Proteomes" id="UP001320603">
    <property type="component" value="Chromosome"/>
</dbReference>
<dbReference type="InterPro" id="IPR023214">
    <property type="entry name" value="HAD_sf"/>
</dbReference>
<dbReference type="Gene3D" id="3.40.50.1000">
    <property type="entry name" value="HAD superfamily/HAD-like"/>
    <property type="match status" value="1"/>
</dbReference>
<dbReference type="EC" id="3.1.3.-" evidence="5"/>
<dbReference type="Pfam" id="PF00702">
    <property type="entry name" value="Hydrolase"/>
    <property type="match status" value="1"/>
</dbReference>
<evidence type="ECO:0000256" key="4">
    <source>
        <dbReference type="ARBA" id="ARBA00022842"/>
    </source>
</evidence>
<protein>
    <submittedName>
        <fullName evidence="5">HAD family hydrolase</fullName>
        <ecNumber evidence="5">3.1.3.-</ecNumber>
    </submittedName>
</protein>
<evidence type="ECO:0000256" key="1">
    <source>
        <dbReference type="ARBA" id="ARBA00001946"/>
    </source>
</evidence>
<sequence length="241" mass="27318">MLTTDKIKGIIFDYGGTIDSNGLHWAEVIWKAYEAEKVTVGKADFRNAFVYGERTMGKNPLVKPEHTFLDMLRIKIDLQLEWLKDEGFISPANASPQKKEDIARWSYAYARKYIDTARPILEQLAQRYPLVLVSNFYGNIASVLKDFRLDHLFQTIIESAVVGIRKPDPAIFQLGIDALHAKADEIVVIGDSYDKDIVPATTLGCQTIWLKSIGWNPYTGKETADVVITDFQELKTVFSLR</sequence>
<dbReference type="SFLD" id="SFLDG01129">
    <property type="entry name" value="C1.5:_HAD__Beta-PGM__Phosphata"/>
    <property type="match status" value="1"/>
</dbReference>
<comment type="cofactor">
    <cofactor evidence="1">
        <name>Mg(2+)</name>
        <dbReference type="ChEBI" id="CHEBI:18420"/>
    </cofactor>
</comment>
<dbReference type="SUPFAM" id="SSF56784">
    <property type="entry name" value="HAD-like"/>
    <property type="match status" value="1"/>
</dbReference>
<accession>A0ABZ2IRR3</accession>
<keyword evidence="2" id="KW-0479">Metal-binding</keyword>
<dbReference type="EMBL" id="CP146284">
    <property type="protein sequence ID" value="WWV67409.1"/>
    <property type="molecule type" value="Genomic_DNA"/>
</dbReference>
<dbReference type="GO" id="GO:0016787">
    <property type="term" value="F:hydrolase activity"/>
    <property type="evidence" value="ECO:0007669"/>
    <property type="project" value="UniProtKB-KW"/>
</dbReference>
<dbReference type="NCBIfam" id="TIGR01549">
    <property type="entry name" value="HAD-SF-IA-v1"/>
    <property type="match status" value="1"/>
</dbReference>
<dbReference type="NCBIfam" id="TIGR01509">
    <property type="entry name" value="HAD-SF-IA-v3"/>
    <property type="match status" value="1"/>
</dbReference>
<keyword evidence="6" id="KW-1185">Reference proteome</keyword>
<dbReference type="InterPro" id="IPR051400">
    <property type="entry name" value="HAD-like_hydrolase"/>
</dbReference>
<gene>
    <name evidence="5" type="ORF">NEE14_005405</name>
</gene>
<dbReference type="SFLD" id="SFLDS00003">
    <property type="entry name" value="Haloacid_Dehalogenase"/>
    <property type="match status" value="1"/>
</dbReference>
<dbReference type="InterPro" id="IPR006439">
    <property type="entry name" value="HAD-SF_hydro_IA"/>
</dbReference>
<name>A0ABZ2IRR3_9BACT</name>